<keyword evidence="2" id="KW-1185">Reference proteome</keyword>
<dbReference type="EMBL" id="JAWDGP010005963">
    <property type="protein sequence ID" value="KAK3749079.1"/>
    <property type="molecule type" value="Genomic_DNA"/>
</dbReference>
<gene>
    <name evidence="1" type="ORF">RRG08_034053</name>
</gene>
<dbReference type="AlphaFoldDB" id="A0AAE0YL15"/>
<reference evidence="1" key="1">
    <citation type="journal article" date="2023" name="G3 (Bethesda)">
        <title>A reference genome for the long-term kleptoplast-retaining sea slug Elysia crispata morphotype clarki.</title>
        <authorList>
            <person name="Eastman K.E."/>
            <person name="Pendleton A.L."/>
            <person name="Shaikh M.A."/>
            <person name="Suttiyut T."/>
            <person name="Ogas R."/>
            <person name="Tomko P."/>
            <person name="Gavelis G."/>
            <person name="Widhalm J.R."/>
            <person name="Wisecaver J.H."/>
        </authorList>
    </citation>
    <scope>NUCLEOTIDE SEQUENCE</scope>
    <source>
        <strain evidence="1">ECLA1</strain>
    </source>
</reference>
<evidence type="ECO:0000313" key="2">
    <source>
        <dbReference type="Proteomes" id="UP001283361"/>
    </source>
</evidence>
<proteinExistence type="predicted"/>
<accession>A0AAE0YL15</accession>
<dbReference type="Proteomes" id="UP001283361">
    <property type="component" value="Unassembled WGS sequence"/>
</dbReference>
<protein>
    <submittedName>
        <fullName evidence="1">Uncharacterized protein</fullName>
    </submittedName>
</protein>
<comment type="caution">
    <text evidence="1">The sequence shown here is derived from an EMBL/GenBank/DDBJ whole genome shotgun (WGS) entry which is preliminary data.</text>
</comment>
<name>A0AAE0YL15_9GAST</name>
<evidence type="ECO:0000313" key="1">
    <source>
        <dbReference type="EMBL" id="KAK3749079.1"/>
    </source>
</evidence>
<organism evidence="1 2">
    <name type="scientific">Elysia crispata</name>
    <name type="common">lettuce slug</name>
    <dbReference type="NCBI Taxonomy" id="231223"/>
    <lineage>
        <taxon>Eukaryota</taxon>
        <taxon>Metazoa</taxon>
        <taxon>Spiralia</taxon>
        <taxon>Lophotrochozoa</taxon>
        <taxon>Mollusca</taxon>
        <taxon>Gastropoda</taxon>
        <taxon>Heterobranchia</taxon>
        <taxon>Euthyneura</taxon>
        <taxon>Panpulmonata</taxon>
        <taxon>Sacoglossa</taxon>
        <taxon>Placobranchoidea</taxon>
        <taxon>Plakobranchidae</taxon>
        <taxon>Elysia</taxon>
    </lineage>
</organism>
<sequence>MSNRSYTVQHSQEVSTRQNVQSFLHSSALSGSINKTKCPIVLTQFSTLRKYQHDKMSNRSYTVQHSQEESTRQNVQSFLHSSALSESINRTKCPIVLTQFSTLRKYQQEKISNHFDKEGNNVANVASFANTTIRNP</sequence>